<dbReference type="GO" id="GO:0098609">
    <property type="term" value="P:cell-cell adhesion"/>
    <property type="evidence" value="ECO:0007669"/>
    <property type="project" value="TreeGrafter"/>
</dbReference>
<name>A0A672Q5V8_SINGR</name>
<dbReference type="Proteomes" id="UP000472262">
    <property type="component" value="Unassembled WGS sequence"/>
</dbReference>
<keyword evidence="6" id="KW-1185">Reference proteome</keyword>
<dbReference type="GO" id="GO:0019960">
    <property type="term" value="F:C-X3-C chemokine binding"/>
    <property type="evidence" value="ECO:0007669"/>
    <property type="project" value="TreeGrafter"/>
</dbReference>
<dbReference type="GO" id="GO:0045202">
    <property type="term" value="C:synapse"/>
    <property type="evidence" value="ECO:0007669"/>
    <property type="project" value="TreeGrafter"/>
</dbReference>
<dbReference type="AlphaFoldDB" id="A0A672Q5V8"/>
<dbReference type="PANTHER" id="PTHR10082">
    <property type="entry name" value="INTEGRIN BETA SUBUNIT"/>
    <property type="match status" value="1"/>
</dbReference>
<dbReference type="PRINTS" id="PR01186">
    <property type="entry name" value="INTEGRINB"/>
</dbReference>
<organism evidence="5 6">
    <name type="scientific">Sinocyclocheilus grahami</name>
    <name type="common">Dianchi golden-line fish</name>
    <name type="synonym">Barbus grahami</name>
    <dbReference type="NCBI Taxonomy" id="75366"/>
    <lineage>
        <taxon>Eukaryota</taxon>
        <taxon>Metazoa</taxon>
        <taxon>Chordata</taxon>
        <taxon>Craniata</taxon>
        <taxon>Vertebrata</taxon>
        <taxon>Euteleostomi</taxon>
        <taxon>Actinopterygii</taxon>
        <taxon>Neopterygii</taxon>
        <taxon>Teleostei</taxon>
        <taxon>Ostariophysi</taxon>
        <taxon>Cypriniformes</taxon>
        <taxon>Cyprinidae</taxon>
        <taxon>Cyprininae</taxon>
        <taxon>Sinocyclocheilus</taxon>
    </lineage>
</organism>
<dbReference type="GO" id="GO:0098639">
    <property type="term" value="F:collagen binding involved in cell-matrix adhesion"/>
    <property type="evidence" value="ECO:0007669"/>
    <property type="project" value="TreeGrafter"/>
</dbReference>
<dbReference type="FunFam" id="1.20.5.100:FF:000002">
    <property type="entry name" value="Integrin beta"/>
    <property type="match status" value="1"/>
</dbReference>
<dbReference type="SMART" id="SM01241">
    <property type="entry name" value="Integrin_b_cyt"/>
    <property type="match status" value="1"/>
</dbReference>
<dbReference type="InParanoid" id="A0A672Q5V8"/>
<dbReference type="Gene3D" id="1.20.5.100">
    <property type="entry name" value="Cytochrome c1, transmembrane anchor, C-terminal"/>
    <property type="match status" value="1"/>
</dbReference>
<evidence type="ECO:0000313" key="6">
    <source>
        <dbReference type="Proteomes" id="UP000472262"/>
    </source>
</evidence>
<dbReference type="GO" id="GO:0005925">
    <property type="term" value="C:focal adhesion"/>
    <property type="evidence" value="ECO:0007669"/>
    <property type="project" value="TreeGrafter"/>
</dbReference>
<dbReference type="Pfam" id="PF08725">
    <property type="entry name" value="Integrin_b_cyt"/>
    <property type="match status" value="1"/>
</dbReference>
<feature type="transmembrane region" description="Helical" evidence="3">
    <location>
        <begin position="31"/>
        <end position="53"/>
    </location>
</feature>
<dbReference type="InterPro" id="IPR014836">
    <property type="entry name" value="Integrin_bsu_cyt_dom"/>
</dbReference>
<dbReference type="GO" id="GO:0016477">
    <property type="term" value="P:cell migration"/>
    <property type="evidence" value="ECO:0007669"/>
    <property type="project" value="TreeGrafter"/>
</dbReference>
<dbReference type="GO" id="GO:0033627">
    <property type="term" value="P:cell adhesion mediated by integrin"/>
    <property type="evidence" value="ECO:0007669"/>
    <property type="project" value="TreeGrafter"/>
</dbReference>
<evidence type="ECO:0000313" key="5">
    <source>
        <dbReference type="Ensembl" id="ENSSGRP00000071726.1"/>
    </source>
</evidence>
<dbReference type="GO" id="GO:0007229">
    <property type="term" value="P:integrin-mediated signaling pathway"/>
    <property type="evidence" value="ECO:0007669"/>
    <property type="project" value="TreeGrafter"/>
</dbReference>
<dbReference type="GO" id="GO:0019901">
    <property type="term" value="F:protein kinase binding"/>
    <property type="evidence" value="ECO:0007669"/>
    <property type="project" value="TreeGrafter"/>
</dbReference>
<dbReference type="OMA" id="FTECPSG"/>
<dbReference type="GO" id="GO:0009986">
    <property type="term" value="C:cell surface"/>
    <property type="evidence" value="ECO:0007669"/>
    <property type="project" value="TreeGrafter"/>
</dbReference>
<keyword evidence="3" id="KW-1133">Transmembrane helix</keyword>
<dbReference type="GO" id="GO:0008305">
    <property type="term" value="C:integrin complex"/>
    <property type="evidence" value="ECO:0007669"/>
    <property type="project" value="TreeGrafter"/>
</dbReference>
<keyword evidence="3" id="KW-0812">Transmembrane</keyword>
<dbReference type="Ensembl" id="ENSSGRT00000076398.1">
    <property type="protein sequence ID" value="ENSSGRP00000071726.1"/>
    <property type="gene ID" value="ENSSGRG00000036626.1"/>
</dbReference>
<evidence type="ECO:0000256" key="1">
    <source>
        <dbReference type="ARBA" id="ARBA00023157"/>
    </source>
</evidence>
<feature type="domain" description="Integrin beta subunit cytoplasmic" evidence="4">
    <location>
        <begin position="54"/>
        <end position="100"/>
    </location>
</feature>
<dbReference type="GO" id="GO:0005178">
    <property type="term" value="F:integrin binding"/>
    <property type="evidence" value="ECO:0007669"/>
    <property type="project" value="TreeGrafter"/>
</dbReference>
<keyword evidence="3" id="KW-0472">Membrane</keyword>
<dbReference type="GO" id="GO:0043236">
    <property type="term" value="F:laminin binding"/>
    <property type="evidence" value="ECO:0007669"/>
    <property type="project" value="TreeGrafter"/>
</dbReference>
<reference evidence="5" key="1">
    <citation type="submission" date="2025-08" db="UniProtKB">
        <authorList>
            <consortium name="Ensembl"/>
        </authorList>
    </citation>
    <scope>IDENTIFICATION</scope>
</reference>
<evidence type="ECO:0000259" key="4">
    <source>
        <dbReference type="SMART" id="SM01241"/>
    </source>
</evidence>
<protein>
    <recommendedName>
        <fullName evidence="4">Integrin beta subunit cytoplasmic domain-containing protein</fullName>
    </recommendedName>
</protein>
<evidence type="ECO:0000256" key="2">
    <source>
        <dbReference type="ARBA" id="ARBA00023180"/>
    </source>
</evidence>
<evidence type="ECO:0000256" key="3">
    <source>
        <dbReference type="SAM" id="Phobius"/>
    </source>
</evidence>
<dbReference type="InterPro" id="IPR015812">
    <property type="entry name" value="Integrin_bsu"/>
</dbReference>
<sequence>MVNASAKSVSVTPTTKEVLPVFTECPSGPDIIPIVAGVVAGIVLIGLALLLIWKLLMIIHDLREFAKFEKEKMNARWDTGDNPIYKSAVTTVVNPKYEGN</sequence>
<keyword evidence="2" id="KW-0325">Glycoprotein</keyword>
<dbReference type="GO" id="GO:0001968">
    <property type="term" value="F:fibronectin binding"/>
    <property type="evidence" value="ECO:0007669"/>
    <property type="project" value="TreeGrafter"/>
</dbReference>
<keyword evidence="1" id="KW-1015">Disulfide bond</keyword>
<reference evidence="5" key="2">
    <citation type="submission" date="2025-09" db="UniProtKB">
        <authorList>
            <consortium name="Ensembl"/>
        </authorList>
    </citation>
    <scope>IDENTIFICATION</scope>
</reference>
<accession>A0A672Q5V8</accession>
<dbReference type="PANTHER" id="PTHR10082:SF28">
    <property type="entry name" value="INTEGRIN BETA-1"/>
    <property type="match status" value="1"/>
</dbReference>
<proteinExistence type="predicted"/>